<evidence type="ECO:0000313" key="8">
    <source>
        <dbReference type="Proteomes" id="UP000323300"/>
    </source>
</evidence>
<feature type="transmembrane region" description="Helical" evidence="5">
    <location>
        <begin position="195"/>
        <end position="214"/>
    </location>
</feature>
<keyword evidence="2 5" id="KW-0812">Transmembrane</keyword>
<dbReference type="InterPro" id="IPR051788">
    <property type="entry name" value="MFS_Transporter"/>
</dbReference>
<organism evidence="7 8">
    <name type="scientific">Neomesorhizobium albiziae</name>
    <dbReference type="NCBI Taxonomy" id="335020"/>
    <lineage>
        <taxon>Bacteria</taxon>
        <taxon>Pseudomonadati</taxon>
        <taxon>Pseudomonadota</taxon>
        <taxon>Alphaproteobacteria</taxon>
        <taxon>Hyphomicrobiales</taxon>
        <taxon>Phyllobacteriaceae</taxon>
        <taxon>Neomesorhizobium</taxon>
    </lineage>
</organism>
<feature type="domain" description="Major facilitator superfamily (MFS) profile" evidence="6">
    <location>
        <begin position="1"/>
        <end position="378"/>
    </location>
</feature>
<sequence length="378" mass="39469">MTHQRLTMLVFFLQPIAFGAWLPRIPDIQRALGLGSADLALALLGMPIGILLTLPFAGRFVAYAGARATILYGFPVFLALVWLPTMSWNLTALFFFLAIVGIALATLELGLNVMADAVEKETRSLIMSTCHGFWSLGIMLGNLIGAGLAGLHLAPHSAVMLVAAVVLLPSMAFARGLPNPRGGAHDPLHARSMPFRLPGGALLAVCAFTFGVTMTEGAVADWSAVFLRDVFDAGSMQAGLGYSVFAVMVAAGRFFGDRLKARYGPVRLARACGLANVLGLVLLYLSPDTGVAFLGFAAMGLGVSVGFPLAVTAAASLTDRPSASSVAILSFIALLGFLVGPPVIGFVAELGDMRLGLAMLLPVAIVSLLFTGALKPRA</sequence>
<dbReference type="InterPro" id="IPR020846">
    <property type="entry name" value="MFS_dom"/>
</dbReference>
<feature type="transmembrane region" description="Helical" evidence="5">
    <location>
        <begin position="291"/>
        <end position="314"/>
    </location>
</feature>
<dbReference type="PROSITE" id="PS50850">
    <property type="entry name" value="MFS"/>
    <property type="match status" value="1"/>
</dbReference>
<gene>
    <name evidence="7" type="ORF">SAMN04488498_12162</name>
</gene>
<reference evidence="7 8" key="1">
    <citation type="submission" date="2016-10" db="EMBL/GenBank/DDBJ databases">
        <authorList>
            <person name="Varghese N."/>
            <person name="Submissions S."/>
        </authorList>
    </citation>
    <scope>NUCLEOTIDE SEQUENCE [LARGE SCALE GENOMIC DNA]</scope>
    <source>
        <strain evidence="7 8">DSM 21822</strain>
    </source>
</reference>
<evidence type="ECO:0000256" key="3">
    <source>
        <dbReference type="ARBA" id="ARBA00022989"/>
    </source>
</evidence>
<dbReference type="Proteomes" id="UP000323300">
    <property type="component" value="Unassembled WGS sequence"/>
</dbReference>
<accession>A0A1I4E0G9</accession>
<dbReference type="PANTHER" id="PTHR23514">
    <property type="entry name" value="BYPASS OF STOP CODON PROTEIN 6"/>
    <property type="match status" value="1"/>
</dbReference>
<dbReference type="Pfam" id="PF07690">
    <property type="entry name" value="MFS_1"/>
    <property type="match status" value="1"/>
</dbReference>
<evidence type="ECO:0000313" key="7">
    <source>
        <dbReference type="EMBL" id="SFK99225.1"/>
    </source>
</evidence>
<name>A0A1I4E0G9_9HYPH</name>
<dbReference type="SUPFAM" id="SSF103473">
    <property type="entry name" value="MFS general substrate transporter"/>
    <property type="match status" value="1"/>
</dbReference>
<dbReference type="OrthoDB" id="9810941at2"/>
<evidence type="ECO:0000256" key="4">
    <source>
        <dbReference type="ARBA" id="ARBA00023136"/>
    </source>
</evidence>
<feature type="transmembrane region" description="Helical" evidence="5">
    <location>
        <begin position="157"/>
        <end position="174"/>
    </location>
</feature>
<proteinExistence type="predicted"/>
<protein>
    <submittedName>
        <fullName evidence="7">Fucose permease</fullName>
    </submittedName>
</protein>
<dbReference type="Gene3D" id="1.20.1250.20">
    <property type="entry name" value="MFS general substrate transporter like domains"/>
    <property type="match status" value="1"/>
</dbReference>
<feature type="transmembrane region" description="Helical" evidence="5">
    <location>
        <begin position="234"/>
        <end position="256"/>
    </location>
</feature>
<evidence type="ECO:0000256" key="1">
    <source>
        <dbReference type="ARBA" id="ARBA00004141"/>
    </source>
</evidence>
<feature type="transmembrane region" description="Helical" evidence="5">
    <location>
        <begin position="132"/>
        <end position="151"/>
    </location>
</feature>
<feature type="transmembrane region" description="Helical" evidence="5">
    <location>
        <begin position="35"/>
        <end position="57"/>
    </location>
</feature>
<dbReference type="PANTHER" id="PTHR23514:SF13">
    <property type="entry name" value="INNER MEMBRANE PROTEIN YBJJ"/>
    <property type="match status" value="1"/>
</dbReference>
<dbReference type="InterPro" id="IPR036259">
    <property type="entry name" value="MFS_trans_sf"/>
</dbReference>
<feature type="transmembrane region" description="Helical" evidence="5">
    <location>
        <begin position="354"/>
        <end position="374"/>
    </location>
</feature>
<dbReference type="CDD" id="cd17393">
    <property type="entry name" value="MFS_MosC_like"/>
    <property type="match status" value="1"/>
</dbReference>
<dbReference type="GO" id="GO:0016020">
    <property type="term" value="C:membrane"/>
    <property type="evidence" value="ECO:0007669"/>
    <property type="project" value="UniProtKB-SubCell"/>
</dbReference>
<dbReference type="AlphaFoldDB" id="A0A1I4E0G9"/>
<dbReference type="InterPro" id="IPR011701">
    <property type="entry name" value="MFS"/>
</dbReference>
<comment type="subcellular location">
    <subcellularLocation>
        <location evidence="1">Membrane</location>
        <topology evidence="1">Multi-pass membrane protein</topology>
    </subcellularLocation>
</comment>
<evidence type="ECO:0000256" key="2">
    <source>
        <dbReference type="ARBA" id="ARBA00022692"/>
    </source>
</evidence>
<feature type="transmembrane region" description="Helical" evidence="5">
    <location>
        <begin position="326"/>
        <end position="348"/>
    </location>
</feature>
<feature type="transmembrane region" description="Helical" evidence="5">
    <location>
        <begin position="64"/>
        <end position="84"/>
    </location>
</feature>
<feature type="transmembrane region" description="Helical" evidence="5">
    <location>
        <begin position="268"/>
        <end position="285"/>
    </location>
</feature>
<dbReference type="EMBL" id="FOSL01000021">
    <property type="protein sequence ID" value="SFK99225.1"/>
    <property type="molecule type" value="Genomic_DNA"/>
</dbReference>
<evidence type="ECO:0000256" key="5">
    <source>
        <dbReference type="SAM" id="Phobius"/>
    </source>
</evidence>
<feature type="transmembrane region" description="Helical" evidence="5">
    <location>
        <begin position="90"/>
        <end position="111"/>
    </location>
</feature>
<dbReference type="GO" id="GO:0022857">
    <property type="term" value="F:transmembrane transporter activity"/>
    <property type="evidence" value="ECO:0007669"/>
    <property type="project" value="InterPro"/>
</dbReference>
<keyword evidence="8" id="KW-1185">Reference proteome</keyword>
<dbReference type="RefSeq" id="WP_149762894.1">
    <property type="nucleotide sequence ID" value="NZ_BSPE01000023.1"/>
</dbReference>
<evidence type="ECO:0000259" key="6">
    <source>
        <dbReference type="PROSITE" id="PS50850"/>
    </source>
</evidence>
<keyword evidence="4 5" id="KW-0472">Membrane</keyword>
<keyword evidence="3 5" id="KW-1133">Transmembrane helix</keyword>